<reference evidence="5" key="1">
    <citation type="submission" date="2016-10" db="EMBL/GenBank/DDBJ databases">
        <authorList>
            <person name="Varghese N."/>
            <person name="Submissions S."/>
        </authorList>
    </citation>
    <scope>NUCLEOTIDE SEQUENCE [LARGE SCALE GENOMIC DNA]</scope>
    <source>
        <strain evidence="5">DSM 13327</strain>
    </source>
</reference>
<dbReference type="Gene3D" id="3.90.1150.10">
    <property type="entry name" value="Aspartate Aminotransferase, domain 1"/>
    <property type="match status" value="1"/>
</dbReference>
<dbReference type="GO" id="GO:0042802">
    <property type="term" value="F:identical protein binding"/>
    <property type="evidence" value="ECO:0007669"/>
    <property type="project" value="TreeGrafter"/>
</dbReference>
<dbReference type="InterPro" id="IPR015424">
    <property type="entry name" value="PyrdxlP-dep_Trfase"/>
</dbReference>
<gene>
    <name evidence="4" type="ORF">SAMN04490355_103447</name>
</gene>
<sequence length="470" mass="51418">MERQIREVMPEFLGLREAMELSREENRDNHRKFINPELVNLMGLLNFDKSFVKAQGVSIWDREGYEYLDFLGGYGALNLGHNHPEINAALEAVQGLPNLLQASLNPLAGALGRNLALFTPGELQYSFFCNSGAEAVEGALKLARAATGRIKFISCENSFHGKSFGALSVTGREKYRKPFEPLLPGVEFIPYGDAEALENALCHNDIAAFIVEPIQGEAGIIVPPEGYLKKVRDICNTYNTLLILDEIQTGFGRTGRLFACEEDNIAPDILCLSKSFGGGSTSLAAYTTTEEIWKKAYGSVEKGTLHTSTFGGNSRAAAAGIATLEILYRDDVSRQAAEKGKYLMGKLRELQQKYPFLKEVRGRGLLIGLEFAQPGKGLLNRLTGGALEKLASEYLGAMVAGELLNKHRIITAYTLNNPNVIRLEPPLIVSYEQLDTLLAALEDVFANNKSFGDMVLTSSKTILGALIGRS</sequence>
<organism evidence="4 5">
    <name type="scientific">Pelosinus propionicus DSM 13327</name>
    <dbReference type="NCBI Taxonomy" id="1123291"/>
    <lineage>
        <taxon>Bacteria</taxon>
        <taxon>Bacillati</taxon>
        <taxon>Bacillota</taxon>
        <taxon>Negativicutes</taxon>
        <taxon>Selenomonadales</taxon>
        <taxon>Sporomusaceae</taxon>
        <taxon>Pelosinus</taxon>
    </lineage>
</organism>
<dbReference type="FunFam" id="3.40.640.10:FF:000004">
    <property type="entry name" value="Acetylornithine aminotransferase"/>
    <property type="match status" value="1"/>
</dbReference>
<evidence type="ECO:0000313" key="5">
    <source>
        <dbReference type="Proteomes" id="UP000199520"/>
    </source>
</evidence>
<dbReference type="Gene3D" id="3.40.640.10">
    <property type="entry name" value="Type I PLP-dependent aspartate aminotransferase-like (Major domain)"/>
    <property type="match status" value="1"/>
</dbReference>
<keyword evidence="4" id="KW-0808">Transferase</keyword>
<accession>A0A1I4MJ93</accession>
<protein>
    <submittedName>
        <fullName evidence="4">Putrescine aminotransferase</fullName>
    </submittedName>
</protein>
<dbReference type="InterPro" id="IPR005814">
    <property type="entry name" value="Aminotrans_3"/>
</dbReference>
<comment type="similarity">
    <text evidence="3">Belongs to the class-III pyridoxal-phosphate-dependent aminotransferase family.</text>
</comment>
<dbReference type="Proteomes" id="UP000199520">
    <property type="component" value="Unassembled WGS sequence"/>
</dbReference>
<dbReference type="RefSeq" id="WP_090939933.1">
    <property type="nucleotide sequence ID" value="NZ_FOTS01000034.1"/>
</dbReference>
<dbReference type="CDD" id="cd00610">
    <property type="entry name" value="OAT_like"/>
    <property type="match status" value="1"/>
</dbReference>
<dbReference type="Pfam" id="PF00202">
    <property type="entry name" value="Aminotran_3"/>
    <property type="match status" value="1"/>
</dbReference>
<dbReference type="InterPro" id="IPR049704">
    <property type="entry name" value="Aminotrans_3_PPA_site"/>
</dbReference>
<comment type="cofactor">
    <cofactor evidence="1">
        <name>pyridoxal 5'-phosphate</name>
        <dbReference type="ChEBI" id="CHEBI:597326"/>
    </cofactor>
</comment>
<dbReference type="EMBL" id="FOTS01000034">
    <property type="protein sequence ID" value="SFM03334.1"/>
    <property type="molecule type" value="Genomic_DNA"/>
</dbReference>
<dbReference type="AlphaFoldDB" id="A0A1I4MJ93"/>
<evidence type="ECO:0000256" key="3">
    <source>
        <dbReference type="RuleBase" id="RU003560"/>
    </source>
</evidence>
<dbReference type="OrthoDB" id="3034088at2"/>
<keyword evidence="4" id="KW-0032">Aminotransferase</keyword>
<name>A0A1I4MJ93_9FIRM</name>
<dbReference type="PROSITE" id="PS00600">
    <property type="entry name" value="AA_TRANSFER_CLASS_3"/>
    <property type="match status" value="1"/>
</dbReference>
<dbReference type="GO" id="GO:0030170">
    <property type="term" value="F:pyridoxal phosphate binding"/>
    <property type="evidence" value="ECO:0007669"/>
    <property type="project" value="InterPro"/>
</dbReference>
<dbReference type="PANTHER" id="PTHR11986">
    <property type="entry name" value="AMINOTRANSFERASE CLASS III"/>
    <property type="match status" value="1"/>
</dbReference>
<keyword evidence="2 3" id="KW-0663">Pyridoxal phosphate</keyword>
<dbReference type="InterPro" id="IPR050103">
    <property type="entry name" value="Class-III_PLP-dep_AT"/>
</dbReference>
<evidence type="ECO:0000256" key="2">
    <source>
        <dbReference type="ARBA" id="ARBA00022898"/>
    </source>
</evidence>
<evidence type="ECO:0000256" key="1">
    <source>
        <dbReference type="ARBA" id="ARBA00001933"/>
    </source>
</evidence>
<keyword evidence="5" id="KW-1185">Reference proteome</keyword>
<proteinExistence type="inferred from homology"/>
<dbReference type="SUPFAM" id="SSF53383">
    <property type="entry name" value="PLP-dependent transferases"/>
    <property type="match status" value="1"/>
</dbReference>
<dbReference type="PANTHER" id="PTHR11986:SF121">
    <property type="entry name" value="BLR3010 PROTEIN"/>
    <property type="match status" value="1"/>
</dbReference>
<dbReference type="PIRSF" id="PIRSF000521">
    <property type="entry name" value="Transaminase_4ab_Lys_Orn"/>
    <property type="match status" value="1"/>
</dbReference>
<dbReference type="InterPro" id="IPR015422">
    <property type="entry name" value="PyrdxlP-dep_Trfase_small"/>
</dbReference>
<dbReference type="STRING" id="1123291.SAMN04490355_103447"/>
<dbReference type="InterPro" id="IPR015421">
    <property type="entry name" value="PyrdxlP-dep_Trfase_major"/>
</dbReference>
<evidence type="ECO:0000313" key="4">
    <source>
        <dbReference type="EMBL" id="SFM03334.1"/>
    </source>
</evidence>
<dbReference type="GO" id="GO:0008483">
    <property type="term" value="F:transaminase activity"/>
    <property type="evidence" value="ECO:0007669"/>
    <property type="project" value="UniProtKB-KW"/>
</dbReference>